<evidence type="ECO:0000313" key="2">
    <source>
        <dbReference type="Proteomes" id="UP000095563"/>
    </source>
</evidence>
<sequence length="113" mass="12996">MNENYVNAEEAAKEYGLYLKVVTSVSSFENYNSFFNIFSESDEPCRRIAILTSEKDIEEVYEENPGENIIESSIIGGNIWLKEYTLTTNPENIDLSELVVKKDILNKFLKDNN</sequence>
<dbReference type="EMBL" id="CZBO01000001">
    <property type="protein sequence ID" value="CUP81472.1"/>
    <property type="molecule type" value="Genomic_DNA"/>
</dbReference>
<evidence type="ECO:0000313" key="1">
    <source>
        <dbReference type="EMBL" id="CUP81472.1"/>
    </source>
</evidence>
<reference evidence="1 2" key="1">
    <citation type="submission" date="2015-09" db="EMBL/GenBank/DDBJ databases">
        <authorList>
            <consortium name="Pathogen Informatics"/>
        </authorList>
    </citation>
    <scope>NUCLEOTIDE SEQUENCE [LARGE SCALE GENOMIC DNA]</scope>
    <source>
        <strain evidence="1 2">2789STDY5834956</strain>
    </source>
</reference>
<dbReference type="RefSeq" id="WP_055206901.1">
    <property type="nucleotide sequence ID" value="NZ_CZBO01000001.1"/>
</dbReference>
<proteinExistence type="predicted"/>
<name>A0A174R7L2_9CLOT</name>
<accession>A0A174R7L2</accession>
<organism evidence="1 2">
    <name type="scientific">Clostridium baratii</name>
    <dbReference type="NCBI Taxonomy" id="1561"/>
    <lineage>
        <taxon>Bacteria</taxon>
        <taxon>Bacillati</taxon>
        <taxon>Bacillota</taxon>
        <taxon>Clostridia</taxon>
        <taxon>Eubacteriales</taxon>
        <taxon>Clostridiaceae</taxon>
        <taxon>Clostridium</taxon>
    </lineage>
</organism>
<gene>
    <name evidence="1" type="ORF">ERS852568_00904</name>
</gene>
<protein>
    <submittedName>
        <fullName evidence="1">Uncharacterized protein</fullName>
    </submittedName>
</protein>
<dbReference type="Proteomes" id="UP000095563">
    <property type="component" value="Unassembled WGS sequence"/>
</dbReference>
<dbReference type="AlphaFoldDB" id="A0A174R7L2"/>